<name>A0ABQ0ITK8_GLUTH</name>
<evidence type="ECO:0000256" key="1">
    <source>
        <dbReference type="SAM" id="MobiDB-lite"/>
    </source>
</evidence>
<proteinExistence type="predicted"/>
<dbReference type="EMBL" id="BASM01000006">
    <property type="protein sequence ID" value="GAD25500.1"/>
    <property type="molecule type" value="Genomic_DNA"/>
</dbReference>
<feature type="region of interest" description="Disordered" evidence="1">
    <location>
        <begin position="17"/>
        <end position="52"/>
    </location>
</feature>
<dbReference type="Proteomes" id="UP000018209">
    <property type="component" value="Unassembled WGS sequence"/>
</dbReference>
<sequence>MRLRPLEFSLCHRLSPKPCLPRDRGKTESSFQPASRFPDAAESPLAGSDYQR</sequence>
<reference evidence="2 3" key="1">
    <citation type="submission" date="2013-08" db="EMBL/GenBank/DDBJ databases">
        <title>Gluconobacter thailandicus NBRC 3257 whole genome sequence.</title>
        <authorList>
            <person name="Matsutani M."/>
            <person name="Yakushi T."/>
            <person name="Matsushita K."/>
        </authorList>
    </citation>
    <scope>NUCLEOTIDE SEQUENCE [LARGE SCALE GENOMIC DNA]</scope>
    <source>
        <strain evidence="2 3">NBRC 3257</strain>
    </source>
</reference>
<evidence type="ECO:0000313" key="2">
    <source>
        <dbReference type="EMBL" id="GAD25500.1"/>
    </source>
</evidence>
<comment type="caution">
    <text evidence="2">The sequence shown here is derived from an EMBL/GenBank/DDBJ whole genome shotgun (WGS) entry which is preliminary data.</text>
</comment>
<evidence type="ECO:0000313" key="3">
    <source>
        <dbReference type="Proteomes" id="UP000018209"/>
    </source>
</evidence>
<organism evidence="2 3">
    <name type="scientific">Gluconobacter thailandicus NBRC 3257</name>
    <dbReference type="NCBI Taxonomy" id="1381097"/>
    <lineage>
        <taxon>Bacteria</taxon>
        <taxon>Pseudomonadati</taxon>
        <taxon>Pseudomonadota</taxon>
        <taxon>Alphaproteobacteria</taxon>
        <taxon>Acetobacterales</taxon>
        <taxon>Acetobacteraceae</taxon>
        <taxon>Gluconobacter</taxon>
    </lineage>
</organism>
<accession>A0ABQ0ITK8</accession>
<protein>
    <submittedName>
        <fullName evidence="2">Uncharacterized protein</fullName>
    </submittedName>
</protein>
<gene>
    <name evidence="2" type="ORF">NBRC3257_0499</name>
</gene>
<keyword evidence="3" id="KW-1185">Reference proteome</keyword>